<evidence type="ECO:0000313" key="1">
    <source>
        <dbReference type="EMBL" id="TWI72717.1"/>
    </source>
</evidence>
<sequence length="56" mass="6509">MAINKEWHRSHRMPPKATREQRIAWHAAHKAACGCRDVPASIRADVMKLLRSHRKP</sequence>
<organism evidence="1 2">
    <name type="scientific">Bradyrhizobium huanghuaihaiense</name>
    <dbReference type="NCBI Taxonomy" id="990078"/>
    <lineage>
        <taxon>Bacteria</taxon>
        <taxon>Pseudomonadati</taxon>
        <taxon>Pseudomonadota</taxon>
        <taxon>Alphaproteobacteria</taxon>
        <taxon>Hyphomicrobiales</taxon>
        <taxon>Nitrobacteraceae</taxon>
        <taxon>Bradyrhizobium</taxon>
    </lineage>
</organism>
<dbReference type="RefSeq" id="WP_018641560.1">
    <property type="nucleotide sequence ID" value="NZ_VLLA01000004.1"/>
</dbReference>
<reference evidence="1 2" key="1">
    <citation type="journal article" date="2015" name="Stand. Genomic Sci.">
        <title>Genomic Encyclopedia of Bacterial and Archaeal Type Strains, Phase III: the genomes of soil and plant-associated and newly described type strains.</title>
        <authorList>
            <person name="Whitman W.B."/>
            <person name="Woyke T."/>
            <person name="Klenk H.P."/>
            <person name="Zhou Y."/>
            <person name="Lilburn T.G."/>
            <person name="Beck B.J."/>
            <person name="De Vos P."/>
            <person name="Vandamme P."/>
            <person name="Eisen J.A."/>
            <person name="Garrity G."/>
            <person name="Hugenholtz P."/>
            <person name="Kyrpides N.C."/>
        </authorList>
    </citation>
    <scope>NUCLEOTIDE SEQUENCE [LARGE SCALE GENOMIC DNA]</scope>
    <source>
        <strain evidence="1 2">CGMCC 1.10948</strain>
    </source>
</reference>
<protein>
    <submittedName>
        <fullName evidence="1">Uncharacterized protein</fullName>
    </submittedName>
</protein>
<dbReference type="EMBL" id="VLLA01000004">
    <property type="protein sequence ID" value="TWI72717.1"/>
    <property type="molecule type" value="Genomic_DNA"/>
</dbReference>
<proteinExistence type="predicted"/>
<dbReference type="Proteomes" id="UP000316291">
    <property type="component" value="Unassembled WGS sequence"/>
</dbReference>
<gene>
    <name evidence="1" type="ORF">IQ16_02295</name>
</gene>
<name>A0A562RUF5_9BRAD</name>
<keyword evidence="2" id="KW-1185">Reference proteome</keyword>
<dbReference type="AlphaFoldDB" id="A0A562RUF5"/>
<evidence type="ECO:0000313" key="2">
    <source>
        <dbReference type="Proteomes" id="UP000316291"/>
    </source>
</evidence>
<comment type="caution">
    <text evidence="1">The sequence shown here is derived from an EMBL/GenBank/DDBJ whole genome shotgun (WGS) entry which is preliminary data.</text>
</comment>
<accession>A0A562RUF5</accession>